<dbReference type="InterPro" id="IPR011008">
    <property type="entry name" value="Dimeric_a/b-barrel"/>
</dbReference>
<dbReference type="InterPro" id="IPR007138">
    <property type="entry name" value="ABM_dom"/>
</dbReference>
<dbReference type="Gene3D" id="3.30.70.100">
    <property type="match status" value="1"/>
</dbReference>
<name>A0A917J7B6_9SPHI</name>
<dbReference type="PANTHER" id="PTHR33336:SF3">
    <property type="entry name" value="ABM DOMAIN-CONTAINING PROTEIN"/>
    <property type="match status" value="1"/>
</dbReference>
<dbReference type="Pfam" id="PF03992">
    <property type="entry name" value="ABM"/>
    <property type="match status" value="1"/>
</dbReference>
<dbReference type="EMBL" id="BMDO01000002">
    <property type="protein sequence ID" value="GGI50004.1"/>
    <property type="molecule type" value="Genomic_DNA"/>
</dbReference>
<sequence length="117" mass="13217">MSFIFNKNAIAQQQDQVVRVAKVRVDAGQLVQYNKALKEQMETAIRLEPGVLSYYAVADKKDHTSITIFEIYANMASYKAHIETPHFKKYKTTVAHMVKSLELTDVDIIGVAKKPGM</sequence>
<evidence type="ECO:0000313" key="3">
    <source>
        <dbReference type="Proteomes" id="UP000662074"/>
    </source>
</evidence>
<accession>A0A917J7B6</accession>
<comment type="caution">
    <text evidence="2">The sequence shown here is derived from an EMBL/GenBank/DDBJ whole genome shotgun (WGS) entry which is preliminary data.</text>
</comment>
<dbReference type="Proteomes" id="UP000662074">
    <property type="component" value="Unassembled WGS sequence"/>
</dbReference>
<dbReference type="RefSeq" id="WP_229747054.1">
    <property type="nucleotide sequence ID" value="NZ_BMDO01000002.1"/>
</dbReference>
<evidence type="ECO:0000259" key="1">
    <source>
        <dbReference type="PROSITE" id="PS51725"/>
    </source>
</evidence>
<organism evidence="2 3">
    <name type="scientific">Mucilaginibacter galii</name>
    <dbReference type="NCBI Taxonomy" id="2005073"/>
    <lineage>
        <taxon>Bacteria</taxon>
        <taxon>Pseudomonadati</taxon>
        <taxon>Bacteroidota</taxon>
        <taxon>Sphingobacteriia</taxon>
        <taxon>Sphingobacteriales</taxon>
        <taxon>Sphingobacteriaceae</taxon>
        <taxon>Mucilaginibacter</taxon>
    </lineage>
</organism>
<gene>
    <name evidence="2" type="ORF">GCM10011425_12160</name>
</gene>
<reference evidence="2" key="1">
    <citation type="journal article" date="2014" name="Int. J. Syst. Evol. Microbiol.">
        <title>Complete genome sequence of Corynebacterium casei LMG S-19264T (=DSM 44701T), isolated from a smear-ripened cheese.</title>
        <authorList>
            <consortium name="US DOE Joint Genome Institute (JGI-PGF)"/>
            <person name="Walter F."/>
            <person name="Albersmeier A."/>
            <person name="Kalinowski J."/>
            <person name="Ruckert C."/>
        </authorList>
    </citation>
    <scope>NUCLEOTIDE SEQUENCE</scope>
    <source>
        <strain evidence="2">CCM 8711</strain>
    </source>
</reference>
<dbReference type="SUPFAM" id="SSF54909">
    <property type="entry name" value="Dimeric alpha+beta barrel"/>
    <property type="match status" value="1"/>
</dbReference>
<evidence type="ECO:0000313" key="2">
    <source>
        <dbReference type="EMBL" id="GGI50004.1"/>
    </source>
</evidence>
<keyword evidence="3" id="KW-1185">Reference proteome</keyword>
<proteinExistence type="predicted"/>
<dbReference type="InterPro" id="IPR050744">
    <property type="entry name" value="AI-2_Isomerase_LsrG"/>
</dbReference>
<dbReference type="GO" id="GO:0003824">
    <property type="term" value="F:catalytic activity"/>
    <property type="evidence" value="ECO:0007669"/>
    <property type="project" value="TreeGrafter"/>
</dbReference>
<dbReference type="AlphaFoldDB" id="A0A917J7B6"/>
<dbReference type="PANTHER" id="PTHR33336">
    <property type="entry name" value="QUINOL MONOOXYGENASE YGIN-RELATED"/>
    <property type="match status" value="1"/>
</dbReference>
<dbReference type="PROSITE" id="PS51725">
    <property type="entry name" value="ABM"/>
    <property type="match status" value="1"/>
</dbReference>
<feature type="domain" description="ABM" evidence="1">
    <location>
        <begin position="17"/>
        <end position="107"/>
    </location>
</feature>
<protein>
    <recommendedName>
        <fullName evidence="1">ABM domain-containing protein</fullName>
    </recommendedName>
</protein>
<reference evidence="2" key="2">
    <citation type="submission" date="2020-09" db="EMBL/GenBank/DDBJ databases">
        <authorList>
            <person name="Sun Q."/>
            <person name="Sedlacek I."/>
        </authorList>
    </citation>
    <scope>NUCLEOTIDE SEQUENCE</scope>
    <source>
        <strain evidence="2">CCM 8711</strain>
    </source>
</reference>